<feature type="region of interest" description="Disordered" evidence="2">
    <location>
        <begin position="1"/>
        <end position="27"/>
    </location>
</feature>
<organism evidence="3 4">
    <name type="scientific">Fusarium torulosum</name>
    <dbReference type="NCBI Taxonomy" id="33205"/>
    <lineage>
        <taxon>Eukaryota</taxon>
        <taxon>Fungi</taxon>
        <taxon>Dikarya</taxon>
        <taxon>Ascomycota</taxon>
        <taxon>Pezizomycotina</taxon>
        <taxon>Sordariomycetes</taxon>
        <taxon>Hypocreomycetidae</taxon>
        <taxon>Hypocreales</taxon>
        <taxon>Nectriaceae</taxon>
        <taxon>Fusarium</taxon>
    </lineage>
</organism>
<dbReference type="AlphaFoldDB" id="A0AAE8M1C5"/>
<keyword evidence="1" id="KW-0175">Coiled coil</keyword>
<evidence type="ECO:0000313" key="4">
    <source>
        <dbReference type="Proteomes" id="UP001187734"/>
    </source>
</evidence>
<accession>A0AAE8M1C5</accession>
<protein>
    <submittedName>
        <fullName evidence="3">Uncharacterized protein</fullName>
    </submittedName>
</protein>
<keyword evidence="4" id="KW-1185">Reference proteome</keyword>
<comment type="caution">
    <text evidence="3">The sequence shown here is derived from an EMBL/GenBank/DDBJ whole genome shotgun (WGS) entry which is preliminary data.</text>
</comment>
<sequence>MDSMSRSEASTPLTPSSTSGERQGMIDPRWKRPLVVLFQQRDHPELDTHGAASLIEEFKIAIQDLTVRIQEMEERLQRIENTNCSCTPETSQDQIDKWN</sequence>
<name>A0AAE8M1C5_9HYPO</name>
<dbReference type="Proteomes" id="UP001187734">
    <property type="component" value="Unassembled WGS sequence"/>
</dbReference>
<evidence type="ECO:0000256" key="1">
    <source>
        <dbReference type="SAM" id="Coils"/>
    </source>
</evidence>
<feature type="coiled-coil region" evidence="1">
    <location>
        <begin position="55"/>
        <end position="82"/>
    </location>
</feature>
<reference evidence="3" key="1">
    <citation type="submission" date="2018-03" db="EMBL/GenBank/DDBJ databases">
        <authorList>
            <person name="Guldener U."/>
        </authorList>
    </citation>
    <scope>NUCLEOTIDE SEQUENCE</scope>
</reference>
<evidence type="ECO:0000256" key="2">
    <source>
        <dbReference type="SAM" id="MobiDB-lite"/>
    </source>
</evidence>
<proteinExistence type="predicted"/>
<feature type="compositionally biased region" description="Polar residues" evidence="2">
    <location>
        <begin position="1"/>
        <end position="21"/>
    </location>
</feature>
<evidence type="ECO:0000313" key="3">
    <source>
        <dbReference type="EMBL" id="SPJ72385.1"/>
    </source>
</evidence>
<gene>
    <name evidence="3" type="ORF">FTOL_02113</name>
</gene>
<dbReference type="EMBL" id="ONZP01000058">
    <property type="protein sequence ID" value="SPJ72385.1"/>
    <property type="molecule type" value="Genomic_DNA"/>
</dbReference>